<evidence type="ECO:0000256" key="1">
    <source>
        <dbReference type="SAM" id="MobiDB-lite"/>
    </source>
</evidence>
<gene>
    <name evidence="2" type="ORF">EMH_0032460</name>
</gene>
<sequence length="281" mass="29745">MQRALQFRMQQNIVKKSYSHSKYLLFALSPASSCQTSPQKPEMAMADSDGALVPEPRAEVPAVSDTEALTSLSSLVPPACPLVAMDTAAAENTSTPAPTSLSPLAPPATPAVSTETAGSNASTLAPCHTHCTTPPNRTAPLGGHLGIPRMTDHEMYLAGLSFHISMEERLKICLAVAKNLLDSVDDKAPSNTSLTSQTNKRPHCPTARSSEGPEQKRKPLFRLKLPAGHDLSQLAGPANTVASTPLPEREAAAILVAASSQQQQTPSEESQTAQEERTAHE</sequence>
<proteinExistence type="predicted"/>
<feature type="region of interest" description="Disordered" evidence="1">
    <location>
        <begin position="90"/>
        <end position="121"/>
    </location>
</feature>
<dbReference type="EMBL" id="HG682870">
    <property type="protein sequence ID" value="CDJ30894.1"/>
    <property type="molecule type" value="Genomic_DNA"/>
</dbReference>
<feature type="compositionally biased region" description="Low complexity" evidence="1">
    <location>
        <begin position="93"/>
        <end position="103"/>
    </location>
</feature>
<dbReference type="GeneID" id="25378055"/>
<protein>
    <submittedName>
        <fullName evidence="2">Uncharacterized protein</fullName>
    </submittedName>
</protein>
<dbReference type="AlphaFoldDB" id="U6JZQ5"/>
<reference evidence="2" key="2">
    <citation type="submission" date="2013-10" db="EMBL/GenBank/DDBJ databases">
        <authorList>
            <person name="Aslett M."/>
        </authorList>
    </citation>
    <scope>NUCLEOTIDE SEQUENCE [LARGE SCALE GENOMIC DNA]</scope>
    <source>
        <strain evidence="2">Houghton</strain>
    </source>
</reference>
<dbReference type="OrthoDB" id="351905at2759"/>
<feature type="compositionally biased region" description="Polar residues" evidence="1">
    <location>
        <begin position="189"/>
        <end position="199"/>
    </location>
</feature>
<feature type="compositionally biased region" description="Low complexity" evidence="1">
    <location>
        <begin position="257"/>
        <end position="273"/>
    </location>
</feature>
<feature type="region of interest" description="Disordered" evidence="1">
    <location>
        <begin position="186"/>
        <end position="281"/>
    </location>
</feature>
<dbReference type="VEuPathDB" id="ToxoDB:EMH_0032460"/>
<evidence type="ECO:0000313" key="2">
    <source>
        <dbReference type="EMBL" id="CDJ30894.1"/>
    </source>
</evidence>
<name>U6JZQ5_9EIME</name>
<accession>U6JZQ5</accession>
<dbReference type="RefSeq" id="XP_013353459.1">
    <property type="nucleotide sequence ID" value="XM_013498005.1"/>
</dbReference>
<keyword evidence="3" id="KW-1185">Reference proteome</keyword>
<reference evidence="2" key="1">
    <citation type="submission" date="2013-10" db="EMBL/GenBank/DDBJ databases">
        <title>Genomic analysis of the causative agents of coccidiosis in chickens.</title>
        <authorList>
            <person name="Reid A.J."/>
            <person name="Blake D."/>
            <person name="Billington K."/>
            <person name="Browne H."/>
            <person name="Dunn M."/>
            <person name="Hung S."/>
            <person name="Kawahara F."/>
            <person name="Miranda-Saavedra D."/>
            <person name="Mourier T."/>
            <person name="Nagra H."/>
            <person name="Otto T.D."/>
            <person name="Rawlings N."/>
            <person name="Sanchez A."/>
            <person name="Sanders M."/>
            <person name="Subramaniam C."/>
            <person name="Tay Y."/>
            <person name="Dear P."/>
            <person name="Doerig C."/>
            <person name="Gruber A."/>
            <person name="Parkinson J."/>
            <person name="Shirley M."/>
            <person name="Wan K.L."/>
            <person name="Berriman M."/>
            <person name="Tomley F."/>
            <person name="Pain A."/>
        </authorList>
    </citation>
    <scope>NUCLEOTIDE SEQUENCE [LARGE SCALE GENOMIC DNA]</scope>
    <source>
        <strain evidence="2">Houghton</strain>
    </source>
</reference>
<evidence type="ECO:0000313" key="3">
    <source>
        <dbReference type="Proteomes" id="UP000030744"/>
    </source>
</evidence>
<organism evidence="2 3">
    <name type="scientific">Eimeria mitis</name>
    <dbReference type="NCBI Taxonomy" id="44415"/>
    <lineage>
        <taxon>Eukaryota</taxon>
        <taxon>Sar</taxon>
        <taxon>Alveolata</taxon>
        <taxon>Apicomplexa</taxon>
        <taxon>Conoidasida</taxon>
        <taxon>Coccidia</taxon>
        <taxon>Eucoccidiorida</taxon>
        <taxon>Eimeriorina</taxon>
        <taxon>Eimeriidae</taxon>
        <taxon>Eimeria</taxon>
    </lineage>
</organism>
<dbReference type="Proteomes" id="UP000030744">
    <property type="component" value="Unassembled WGS sequence"/>
</dbReference>